<dbReference type="SUPFAM" id="SSF49899">
    <property type="entry name" value="Concanavalin A-like lectins/glucanases"/>
    <property type="match status" value="1"/>
</dbReference>
<protein>
    <submittedName>
        <fullName evidence="9">Alpha-N-arabinofuranosidase</fullName>
    </submittedName>
</protein>
<feature type="chain" id="PRO_5011642935" evidence="7">
    <location>
        <begin position="18"/>
        <end position="562"/>
    </location>
</feature>
<feature type="domain" description="Beta-xylosidase C-terminal Concanavalin A-like" evidence="8">
    <location>
        <begin position="391"/>
        <end position="560"/>
    </location>
</feature>
<feature type="active site" description="Proton acceptor" evidence="4">
    <location>
        <position position="63"/>
    </location>
</feature>
<evidence type="ECO:0000256" key="5">
    <source>
        <dbReference type="PIRSR" id="PIRSR606710-2"/>
    </source>
</evidence>
<evidence type="ECO:0000259" key="8">
    <source>
        <dbReference type="Pfam" id="PF17851"/>
    </source>
</evidence>
<keyword evidence="2 6" id="KW-0378">Hydrolase</keyword>
<evidence type="ECO:0000313" key="10">
    <source>
        <dbReference type="Proteomes" id="UP000199150"/>
    </source>
</evidence>
<dbReference type="PANTHER" id="PTHR42812:SF12">
    <property type="entry name" value="BETA-XYLOSIDASE-RELATED"/>
    <property type="match status" value="1"/>
</dbReference>
<evidence type="ECO:0000256" key="3">
    <source>
        <dbReference type="ARBA" id="ARBA00023295"/>
    </source>
</evidence>
<name>A0A1G4RVI2_9CAUL</name>
<organism evidence="9 10">
    <name type="scientific">Asticcacaulis taihuensis</name>
    <dbReference type="NCBI Taxonomy" id="260084"/>
    <lineage>
        <taxon>Bacteria</taxon>
        <taxon>Pseudomonadati</taxon>
        <taxon>Pseudomonadota</taxon>
        <taxon>Alphaproteobacteria</taxon>
        <taxon>Caulobacterales</taxon>
        <taxon>Caulobacteraceae</taxon>
        <taxon>Asticcacaulis</taxon>
    </lineage>
</organism>
<keyword evidence="10" id="KW-1185">Reference proteome</keyword>
<dbReference type="AlphaFoldDB" id="A0A1G4RVI2"/>
<feature type="signal peptide" evidence="7">
    <location>
        <begin position="1"/>
        <end position="17"/>
    </location>
</feature>
<dbReference type="Pfam" id="PF04616">
    <property type="entry name" value="Glyco_hydro_43"/>
    <property type="match status" value="1"/>
</dbReference>
<feature type="active site" description="Proton donor" evidence="4">
    <location>
        <position position="234"/>
    </location>
</feature>
<dbReference type="PROSITE" id="PS51257">
    <property type="entry name" value="PROKAR_LIPOPROTEIN"/>
    <property type="match status" value="1"/>
</dbReference>
<accession>A0A1G4RVI2</accession>
<dbReference type="CDD" id="cd18617">
    <property type="entry name" value="GH43_XynB-like"/>
    <property type="match status" value="1"/>
</dbReference>
<dbReference type="Proteomes" id="UP000199150">
    <property type="component" value="Unassembled WGS sequence"/>
</dbReference>
<dbReference type="InterPro" id="IPR023296">
    <property type="entry name" value="Glyco_hydro_beta-prop_sf"/>
</dbReference>
<evidence type="ECO:0000256" key="4">
    <source>
        <dbReference type="PIRSR" id="PIRSR606710-1"/>
    </source>
</evidence>
<keyword evidence="7" id="KW-0732">Signal</keyword>
<dbReference type="InterPro" id="IPR006710">
    <property type="entry name" value="Glyco_hydro_43"/>
</dbReference>
<feature type="site" description="Important for catalytic activity, responsible for pKa modulation of the active site Glu and correct orientation of both the proton donor and substrate" evidence="5">
    <location>
        <position position="169"/>
    </location>
</feature>
<dbReference type="Pfam" id="PF17851">
    <property type="entry name" value="GH43_C2"/>
    <property type="match status" value="1"/>
</dbReference>
<dbReference type="GO" id="GO:0005975">
    <property type="term" value="P:carbohydrate metabolic process"/>
    <property type="evidence" value="ECO:0007669"/>
    <property type="project" value="InterPro"/>
</dbReference>
<dbReference type="Gene3D" id="2.115.10.20">
    <property type="entry name" value="Glycosyl hydrolase domain, family 43"/>
    <property type="match status" value="1"/>
</dbReference>
<dbReference type="InterPro" id="IPR041542">
    <property type="entry name" value="GH43_C2"/>
</dbReference>
<dbReference type="EMBL" id="FMTS01000003">
    <property type="protein sequence ID" value="SCW60766.1"/>
    <property type="molecule type" value="Genomic_DNA"/>
</dbReference>
<evidence type="ECO:0000256" key="6">
    <source>
        <dbReference type="RuleBase" id="RU361187"/>
    </source>
</evidence>
<dbReference type="InterPro" id="IPR051795">
    <property type="entry name" value="Glycosyl_Hydrlase_43"/>
</dbReference>
<gene>
    <name evidence="9" type="ORF">SAMN02927928_2171</name>
</gene>
<evidence type="ECO:0000256" key="2">
    <source>
        <dbReference type="ARBA" id="ARBA00022801"/>
    </source>
</evidence>
<reference evidence="10" key="1">
    <citation type="submission" date="2016-10" db="EMBL/GenBank/DDBJ databases">
        <authorList>
            <person name="Varghese N."/>
            <person name="Submissions S."/>
        </authorList>
    </citation>
    <scope>NUCLEOTIDE SEQUENCE [LARGE SCALE GENOMIC DNA]</scope>
    <source>
        <strain evidence="10">CGMCC 1.3431</strain>
    </source>
</reference>
<dbReference type="PANTHER" id="PTHR42812">
    <property type="entry name" value="BETA-XYLOSIDASE"/>
    <property type="match status" value="1"/>
</dbReference>
<comment type="similarity">
    <text evidence="1 6">Belongs to the glycosyl hydrolase 43 family.</text>
</comment>
<dbReference type="Gene3D" id="2.60.120.200">
    <property type="match status" value="1"/>
</dbReference>
<evidence type="ECO:0000256" key="7">
    <source>
        <dbReference type="SAM" id="SignalP"/>
    </source>
</evidence>
<evidence type="ECO:0000256" key="1">
    <source>
        <dbReference type="ARBA" id="ARBA00009865"/>
    </source>
</evidence>
<dbReference type="STRING" id="260084.SAMN02927928_2171"/>
<dbReference type="OrthoDB" id="9801455at2"/>
<evidence type="ECO:0000313" key="9">
    <source>
        <dbReference type="EMBL" id="SCW60766.1"/>
    </source>
</evidence>
<sequence>MKAFLPAVALLALSACATLPQTSAPQPGQAVFSDIRLDSEIPGQAKLTKPQYENPILPGFYPDPSITRAGDDYYLINSSFAYYPGIPVFHSRDLVHWKQIGNAIDRPGMLDFSGLATSRGVFAPAISHHDGLFYIINTCVDCGGNFVITARDPAGPWSDPVWLNFGGIDPSIFWDDDGKAWVVWNDSPEGQPLYEGHRAIWIQQFDPAKMQMVGEKHVVVNGGVDISKKPVWIEGPHIYKVDGRYYLMAAEGGTSVNHSEVILSSEKIGGPYVPYAGNPILTQRDLDPARPMPITSAGHADLVQTPNGDWHAIFLAVQPYEGNLYNAGRETFMLPVNWQKDAQGIAWPIILPKGMAIPAAVDLPDLPGQVQEPHYTRYSHHFGYSYGGVTPLDWLQIRTPKSDFLTVLNDETIGLTALPEAIGDVQSHPAFIGLRQKHVNATFSTVVNYQPLKEGDRAGILAVQNDDFYIFYGLAMRNGKTVLEVTRRAGRSDPLDGLVIASQPAPVGPVSLKADIRAGRATFSYGKGTTIAADVDVTNLSTDKAGGFVGTLIGPYAYGKRP</sequence>
<dbReference type="RefSeq" id="WP_090647625.1">
    <property type="nucleotide sequence ID" value="NZ_CBCRYE010000001.1"/>
</dbReference>
<keyword evidence="3 6" id="KW-0326">Glycosidase</keyword>
<proteinExistence type="inferred from homology"/>
<dbReference type="GO" id="GO:0004553">
    <property type="term" value="F:hydrolase activity, hydrolyzing O-glycosyl compounds"/>
    <property type="evidence" value="ECO:0007669"/>
    <property type="project" value="InterPro"/>
</dbReference>
<dbReference type="InterPro" id="IPR013320">
    <property type="entry name" value="ConA-like_dom_sf"/>
</dbReference>
<dbReference type="SUPFAM" id="SSF75005">
    <property type="entry name" value="Arabinanase/levansucrase/invertase"/>
    <property type="match status" value="1"/>
</dbReference>